<name>A0A6U3W4Q6_9STRA</name>
<dbReference type="InterPro" id="IPR016049">
    <property type="entry name" value="RNA_pol_Rpc34-like"/>
</dbReference>
<dbReference type="Gene3D" id="1.10.10.10">
    <property type="entry name" value="Winged helix-like DNA-binding domain superfamily/Winged helix DNA-binding domain"/>
    <property type="match status" value="2"/>
</dbReference>
<gene>
    <name evidence="7" type="ORF">DBRI1063_LOCUS10064</name>
</gene>
<feature type="region of interest" description="Disordered" evidence="6">
    <location>
        <begin position="1"/>
        <end position="59"/>
    </location>
</feature>
<comment type="similarity">
    <text evidence="2">Belongs to the eukaryotic RPC34/RPC39 RNA polymerase subunit family.</text>
</comment>
<proteinExistence type="inferred from homology"/>
<protein>
    <recommendedName>
        <fullName evidence="8">DNA-directed RNA polymerase III subunit RPC6</fullName>
    </recommendedName>
</protein>
<dbReference type="EMBL" id="HBGN01015671">
    <property type="protein sequence ID" value="CAD9328152.1"/>
    <property type="molecule type" value="Transcribed_RNA"/>
</dbReference>
<evidence type="ECO:0000256" key="6">
    <source>
        <dbReference type="SAM" id="MobiDB-lite"/>
    </source>
</evidence>
<dbReference type="AlphaFoldDB" id="A0A6U3W4Q6"/>
<evidence type="ECO:0000313" key="7">
    <source>
        <dbReference type="EMBL" id="CAD9328152.1"/>
    </source>
</evidence>
<keyword evidence="3" id="KW-0240">DNA-directed RNA polymerase</keyword>
<dbReference type="GO" id="GO:0005666">
    <property type="term" value="C:RNA polymerase III complex"/>
    <property type="evidence" value="ECO:0007669"/>
    <property type="project" value="InterPro"/>
</dbReference>
<evidence type="ECO:0000256" key="4">
    <source>
        <dbReference type="ARBA" id="ARBA00023163"/>
    </source>
</evidence>
<feature type="compositionally biased region" description="Low complexity" evidence="6">
    <location>
        <begin position="43"/>
        <end position="55"/>
    </location>
</feature>
<dbReference type="InterPro" id="IPR036388">
    <property type="entry name" value="WH-like_DNA-bd_sf"/>
</dbReference>
<evidence type="ECO:0008006" key="8">
    <source>
        <dbReference type="Google" id="ProtNLM"/>
    </source>
</evidence>
<dbReference type="GO" id="GO:0005737">
    <property type="term" value="C:cytoplasm"/>
    <property type="evidence" value="ECO:0007669"/>
    <property type="project" value="UniProtKB-ARBA"/>
</dbReference>
<keyword evidence="4" id="KW-0804">Transcription</keyword>
<dbReference type="InterPro" id="IPR036390">
    <property type="entry name" value="WH_DNA-bd_sf"/>
</dbReference>
<organism evidence="7">
    <name type="scientific">Ditylum brightwellii</name>
    <dbReference type="NCBI Taxonomy" id="49249"/>
    <lineage>
        <taxon>Eukaryota</taxon>
        <taxon>Sar</taxon>
        <taxon>Stramenopiles</taxon>
        <taxon>Ochrophyta</taxon>
        <taxon>Bacillariophyta</taxon>
        <taxon>Mediophyceae</taxon>
        <taxon>Lithodesmiophycidae</taxon>
        <taxon>Lithodesmiales</taxon>
        <taxon>Lithodesmiaceae</taxon>
        <taxon>Ditylum</taxon>
    </lineage>
</organism>
<dbReference type="PANTHER" id="PTHR12780">
    <property type="entry name" value="RNA POLYMERASE III DNA DIRECTED , 39KD SUBUNIT-RELATED"/>
    <property type="match status" value="1"/>
</dbReference>
<accession>A0A6U3W4Q6</accession>
<reference evidence="7" key="1">
    <citation type="submission" date="2021-01" db="EMBL/GenBank/DDBJ databases">
        <authorList>
            <person name="Corre E."/>
            <person name="Pelletier E."/>
            <person name="Niang G."/>
            <person name="Scheremetjew M."/>
            <person name="Finn R."/>
            <person name="Kale V."/>
            <person name="Holt S."/>
            <person name="Cochrane G."/>
            <person name="Meng A."/>
            <person name="Brown T."/>
            <person name="Cohen L."/>
        </authorList>
    </citation>
    <scope>NUCLEOTIDE SEQUENCE</scope>
    <source>
        <strain evidence="7">Pop2</strain>
    </source>
</reference>
<dbReference type="GO" id="GO:0006383">
    <property type="term" value="P:transcription by RNA polymerase III"/>
    <property type="evidence" value="ECO:0007669"/>
    <property type="project" value="InterPro"/>
</dbReference>
<keyword evidence="5" id="KW-0539">Nucleus</keyword>
<comment type="subcellular location">
    <subcellularLocation>
        <location evidence="1">Nucleus</location>
    </subcellularLocation>
</comment>
<dbReference type="SUPFAM" id="SSF46785">
    <property type="entry name" value="Winged helix' DNA-binding domain"/>
    <property type="match status" value="1"/>
</dbReference>
<dbReference type="Pfam" id="PF05158">
    <property type="entry name" value="RNA_pol_Rpc34"/>
    <property type="match status" value="1"/>
</dbReference>
<evidence type="ECO:0000256" key="5">
    <source>
        <dbReference type="ARBA" id="ARBA00023242"/>
    </source>
</evidence>
<dbReference type="FunFam" id="1.10.10.10:FF:000116">
    <property type="entry name" value="DNA-directed RNA polymerase III subunit RPC6"/>
    <property type="match status" value="1"/>
</dbReference>
<sequence length="338" mass="37683">MPPTKRARPDTARSSSISPKRPRGSITVGSTRLGGQSIKADPDAASASSSASPKKSGTKELRERFISLFSDPEYASSGVPNGALKSKFGDDTYTQLVPIINDLMRKGKISMHKFGGELIYSLLSDEVAAKFAGLDSSHRMVYQVVERAGNKGIWTRDIQNQTNIESKSLTKIYKELEKRRLIKPVKSVTAKTKRLYILFDIIPAKEITGGPWYTELEFDHEFISELRTFVLRCVSKLNGGKGITLAEIAANLTKANISRVKLNLEEVQQLLQTLAFDYRIEQGSVNMNGESLFVLSRPVSSMCEFTAWEVLSPDFQFRTIRFEDDVTLAPHEPHHHSA</sequence>
<dbReference type="GO" id="GO:0005654">
    <property type="term" value="C:nucleoplasm"/>
    <property type="evidence" value="ECO:0007669"/>
    <property type="project" value="UniProtKB-ARBA"/>
</dbReference>
<evidence type="ECO:0000256" key="1">
    <source>
        <dbReference type="ARBA" id="ARBA00004123"/>
    </source>
</evidence>
<dbReference type="InterPro" id="IPR007832">
    <property type="entry name" value="RNA_pol_Rpc34"/>
</dbReference>
<evidence type="ECO:0000256" key="3">
    <source>
        <dbReference type="ARBA" id="ARBA00022478"/>
    </source>
</evidence>
<evidence type="ECO:0000256" key="2">
    <source>
        <dbReference type="ARBA" id="ARBA00011038"/>
    </source>
</evidence>